<evidence type="ECO:0000256" key="9">
    <source>
        <dbReference type="PROSITE-ProRule" id="PRU01091"/>
    </source>
</evidence>
<sequence length="217" mass="25082">MSTILIVEDEKPINDLINMNLTQAGYTCVCAYDGTEAANLLERERFDLALLDIMLPGIDGYELLDYIKPTETPVIFLTAKGSMQDKVRGLRLGADDYLVKPFEIVELLARVEAVLRRAGKGQEELFVDGLRIDTRSRTVFRGSREISLTMKEFDLLLLFARNRNIALFRETIYERVWGSEYMGDSRTVDLHVQRLRKKLHWEDKLKAIYKVGYRLEI</sequence>
<comment type="caution">
    <text evidence="12">The sequence shown here is derived from an EMBL/GenBank/DDBJ whole genome shotgun (WGS) entry which is preliminary data.</text>
</comment>
<evidence type="ECO:0000256" key="7">
    <source>
        <dbReference type="ARBA" id="ARBA00024867"/>
    </source>
</evidence>
<reference evidence="12" key="1">
    <citation type="submission" date="2020-10" db="EMBL/GenBank/DDBJ databases">
        <authorList>
            <person name="Gilroy R."/>
        </authorList>
    </citation>
    <scope>NUCLEOTIDE SEQUENCE</scope>
    <source>
        <strain evidence="12">ChiBcolR7-354</strain>
    </source>
</reference>
<keyword evidence="5 9" id="KW-0238">DNA-binding</keyword>
<feature type="domain" description="Response regulatory" evidence="10">
    <location>
        <begin position="3"/>
        <end position="115"/>
    </location>
</feature>
<evidence type="ECO:0000259" key="10">
    <source>
        <dbReference type="PROSITE" id="PS50110"/>
    </source>
</evidence>
<reference evidence="12" key="2">
    <citation type="journal article" date="2021" name="PeerJ">
        <title>Extensive microbial diversity within the chicken gut microbiome revealed by metagenomics and culture.</title>
        <authorList>
            <person name="Gilroy R."/>
            <person name="Ravi A."/>
            <person name="Getino M."/>
            <person name="Pursley I."/>
            <person name="Horton D.L."/>
            <person name="Alikhan N.F."/>
            <person name="Baker D."/>
            <person name="Gharbi K."/>
            <person name="Hall N."/>
            <person name="Watson M."/>
            <person name="Adriaenssens E.M."/>
            <person name="Foster-Nyarko E."/>
            <person name="Jarju S."/>
            <person name="Secka A."/>
            <person name="Antonio M."/>
            <person name="Oren A."/>
            <person name="Chaudhuri R.R."/>
            <person name="La Ragione R."/>
            <person name="Hildebrand F."/>
            <person name="Pallen M.J."/>
        </authorList>
    </citation>
    <scope>NUCLEOTIDE SEQUENCE</scope>
    <source>
        <strain evidence="12">ChiBcolR7-354</strain>
    </source>
</reference>
<comment type="function">
    <text evidence="7">May play the central regulatory role in sporulation. It may be an element of the effector pathway responsible for the activation of sporulation genes in response to nutritional stress. Spo0A may act in concert with spo0H (a sigma factor) to control the expression of some genes that are critical to the sporulation process.</text>
</comment>
<dbReference type="GO" id="GO:0000156">
    <property type="term" value="F:phosphorelay response regulator activity"/>
    <property type="evidence" value="ECO:0007669"/>
    <property type="project" value="TreeGrafter"/>
</dbReference>
<evidence type="ECO:0000256" key="3">
    <source>
        <dbReference type="ARBA" id="ARBA00023012"/>
    </source>
</evidence>
<dbReference type="InterPro" id="IPR039420">
    <property type="entry name" value="WalR-like"/>
</dbReference>
<keyword evidence="4" id="KW-0805">Transcription regulation</keyword>
<dbReference type="PROSITE" id="PS51755">
    <property type="entry name" value="OMPR_PHOB"/>
    <property type="match status" value="1"/>
</dbReference>
<dbReference type="CDD" id="cd00383">
    <property type="entry name" value="trans_reg_C"/>
    <property type="match status" value="1"/>
</dbReference>
<evidence type="ECO:0000256" key="8">
    <source>
        <dbReference type="PROSITE-ProRule" id="PRU00169"/>
    </source>
</evidence>
<protein>
    <recommendedName>
        <fullName evidence="1">Stage 0 sporulation protein A homolog</fullName>
    </recommendedName>
</protein>
<dbReference type="Gene3D" id="1.10.10.10">
    <property type="entry name" value="Winged helix-like DNA-binding domain superfamily/Winged helix DNA-binding domain"/>
    <property type="match status" value="1"/>
</dbReference>
<dbReference type="GO" id="GO:0000976">
    <property type="term" value="F:transcription cis-regulatory region binding"/>
    <property type="evidence" value="ECO:0007669"/>
    <property type="project" value="TreeGrafter"/>
</dbReference>
<dbReference type="GO" id="GO:0032993">
    <property type="term" value="C:protein-DNA complex"/>
    <property type="evidence" value="ECO:0007669"/>
    <property type="project" value="TreeGrafter"/>
</dbReference>
<gene>
    <name evidence="12" type="ORF">IAB77_08655</name>
</gene>
<feature type="domain" description="OmpR/PhoB-type" evidence="11">
    <location>
        <begin position="122"/>
        <end position="217"/>
    </location>
</feature>
<dbReference type="FunFam" id="3.40.50.2300:FF:000001">
    <property type="entry name" value="DNA-binding response regulator PhoB"/>
    <property type="match status" value="1"/>
</dbReference>
<dbReference type="GO" id="GO:0006355">
    <property type="term" value="P:regulation of DNA-templated transcription"/>
    <property type="evidence" value="ECO:0007669"/>
    <property type="project" value="InterPro"/>
</dbReference>
<dbReference type="PANTHER" id="PTHR48111:SF40">
    <property type="entry name" value="PHOSPHATE REGULON TRANSCRIPTIONAL REGULATORY PROTEIN PHOB"/>
    <property type="match status" value="1"/>
</dbReference>
<dbReference type="InterPro" id="IPR011006">
    <property type="entry name" value="CheY-like_superfamily"/>
</dbReference>
<dbReference type="Proteomes" id="UP000824262">
    <property type="component" value="Unassembled WGS sequence"/>
</dbReference>
<dbReference type="Gene3D" id="3.40.50.2300">
    <property type="match status" value="1"/>
</dbReference>
<dbReference type="PROSITE" id="PS50110">
    <property type="entry name" value="RESPONSE_REGULATORY"/>
    <property type="match status" value="1"/>
</dbReference>
<keyword evidence="2 8" id="KW-0597">Phosphoprotein</keyword>
<dbReference type="EMBL" id="DVGA01000095">
    <property type="protein sequence ID" value="HIQ79312.1"/>
    <property type="molecule type" value="Genomic_DNA"/>
</dbReference>
<dbReference type="Pfam" id="PF00486">
    <property type="entry name" value="Trans_reg_C"/>
    <property type="match status" value="1"/>
</dbReference>
<dbReference type="GO" id="GO:0005829">
    <property type="term" value="C:cytosol"/>
    <property type="evidence" value="ECO:0007669"/>
    <property type="project" value="TreeGrafter"/>
</dbReference>
<dbReference type="SMART" id="SM00448">
    <property type="entry name" value="REC"/>
    <property type="match status" value="1"/>
</dbReference>
<evidence type="ECO:0000256" key="1">
    <source>
        <dbReference type="ARBA" id="ARBA00018672"/>
    </source>
</evidence>
<accession>A0A9D1CSX7</accession>
<evidence type="ECO:0000256" key="6">
    <source>
        <dbReference type="ARBA" id="ARBA00023163"/>
    </source>
</evidence>
<feature type="modified residue" description="4-aspartylphosphate" evidence="8">
    <location>
        <position position="52"/>
    </location>
</feature>
<evidence type="ECO:0000259" key="11">
    <source>
        <dbReference type="PROSITE" id="PS51755"/>
    </source>
</evidence>
<dbReference type="Pfam" id="PF00072">
    <property type="entry name" value="Response_reg"/>
    <property type="match status" value="1"/>
</dbReference>
<keyword evidence="6" id="KW-0804">Transcription</keyword>
<dbReference type="CDD" id="cd17574">
    <property type="entry name" value="REC_OmpR"/>
    <property type="match status" value="1"/>
</dbReference>
<proteinExistence type="predicted"/>
<evidence type="ECO:0000256" key="4">
    <source>
        <dbReference type="ARBA" id="ARBA00023015"/>
    </source>
</evidence>
<dbReference type="SMART" id="SM00862">
    <property type="entry name" value="Trans_reg_C"/>
    <property type="match status" value="1"/>
</dbReference>
<dbReference type="InterPro" id="IPR001867">
    <property type="entry name" value="OmpR/PhoB-type_DNA-bd"/>
</dbReference>
<evidence type="ECO:0000313" key="13">
    <source>
        <dbReference type="Proteomes" id="UP000824262"/>
    </source>
</evidence>
<dbReference type="PANTHER" id="PTHR48111">
    <property type="entry name" value="REGULATOR OF RPOS"/>
    <property type="match status" value="1"/>
</dbReference>
<evidence type="ECO:0000313" key="12">
    <source>
        <dbReference type="EMBL" id="HIQ79312.1"/>
    </source>
</evidence>
<evidence type="ECO:0000256" key="5">
    <source>
        <dbReference type="ARBA" id="ARBA00023125"/>
    </source>
</evidence>
<organism evidence="12 13">
    <name type="scientific">Candidatus Scatomorpha intestinavium</name>
    <dbReference type="NCBI Taxonomy" id="2840922"/>
    <lineage>
        <taxon>Bacteria</taxon>
        <taxon>Bacillati</taxon>
        <taxon>Bacillota</taxon>
        <taxon>Clostridia</taxon>
        <taxon>Eubacteriales</taxon>
        <taxon>Candidatus Scatomorpha</taxon>
    </lineage>
</organism>
<dbReference type="SUPFAM" id="SSF52172">
    <property type="entry name" value="CheY-like"/>
    <property type="match status" value="1"/>
</dbReference>
<feature type="DNA-binding region" description="OmpR/PhoB-type" evidence="9">
    <location>
        <begin position="122"/>
        <end position="217"/>
    </location>
</feature>
<dbReference type="Gene3D" id="6.10.250.690">
    <property type="match status" value="1"/>
</dbReference>
<dbReference type="InterPro" id="IPR001789">
    <property type="entry name" value="Sig_transdc_resp-reg_receiver"/>
</dbReference>
<dbReference type="InterPro" id="IPR036388">
    <property type="entry name" value="WH-like_DNA-bd_sf"/>
</dbReference>
<evidence type="ECO:0000256" key="2">
    <source>
        <dbReference type="ARBA" id="ARBA00022553"/>
    </source>
</evidence>
<keyword evidence="3" id="KW-0902">Two-component regulatory system</keyword>
<dbReference type="AlphaFoldDB" id="A0A9D1CSX7"/>
<name>A0A9D1CSX7_9FIRM</name>